<keyword evidence="4" id="KW-1185">Reference proteome</keyword>
<dbReference type="EMBL" id="JBHLWN010000022">
    <property type="protein sequence ID" value="MFC0211829.1"/>
    <property type="molecule type" value="Genomic_DNA"/>
</dbReference>
<proteinExistence type="predicted"/>
<dbReference type="NCBIfam" id="NF047446">
    <property type="entry name" value="barrel_OmpL47"/>
    <property type="match status" value="4"/>
</dbReference>
<reference evidence="3 4" key="1">
    <citation type="submission" date="2024-09" db="EMBL/GenBank/DDBJ databases">
        <authorList>
            <person name="Sun Q."/>
            <person name="Mori K."/>
        </authorList>
    </citation>
    <scope>NUCLEOTIDE SEQUENCE [LARGE SCALE GENOMIC DNA]</scope>
    <source>
        <strain evidence="3 4">CCM 7759</strain>
    </source>
</reference>
<evidence type="ECO:0000313" key="4">
    <source>
        <dbReference type="Proteomes" id="UP001589776"/>
    </source>
</evidence>
<dbReference type="CDD" id="cd00063">
    <property type="entry name" value="FN3"/>
    <property type="match status" value="1"/>
</dbReference>
<comment type="caution">
    <text evidence="3">The sequence shown here is derived from an EMBL/GenBank/DDBJ whole genome shotgun (WGS) entry which is preliminary data.</text>
</comment>
<feature type="domain" description="Fibronectin type-III" evidence="2">
    <location>
        <begin position="37"/>
        <end position="122"/>
    </location>
</feature>
<sequence>MRQRKQWAGWLALLLTLQLLLPAITANAAADSGTLLPPSNVAAQNVTPSDIKLTWSPVYSATGYNVYSIVYGSMDLVGTTATTSFSLSGLSEGSYSYVVSTLSSGSESGPGAPVTVTVTYPELAAPASFTYAIQNGNDIVLSWGAVQYAQTYNLYQVGSDGSNTLLYSGAARTYTIPNAPDGNYTYTVSASHSKYGVSPETAPLKVAVARPTMTAPAGFKAALSNLVDVTLSWSAVPFATNYKIYQVTEGEKVLKSTITATSVKYTNLPAGDYVYEVHSNSDRFGESADGSQASITVGTVTMAPPASVTFKLQNLNDVVLSWTASANATAYKIYQIVDGQPVLKSTVTGLTATYAKMPAGDYTYEVRAYSDRFGESNGGTQVNVTVSDVVMEAPLNVAYNIVNGNDIVLTWDAAANATNYKIYLVANGQETLKNTITGRTITYANQPAGEYTYKVYSYSTRFGESAEGSSISVSLVHPVMVPPANVTQTVKSATSFALNWDAVTYATSYKVYIIDNGQKVLKSTVTTPTVTYTGVAPGTYTYEINTFSSRFGESAAGTRVEVTMNGETMQAPGNPTYTVEYINDYTLKWTASANATGYKVYQIIDGERVLKSTVSGLSVSYTYLPEGNYEYVVHSYSTLLGESPEGAKISFTVVWPEISPPSNVTYKVQNGNDVVVSWAAVANVNGYKVYEVLDGQTILKATVTVPAVTTTITDVTAGKHVYEIRSFRNRFGESKTKSQLSLDMVYPVVQSPANLTYTISNGNDVTLKWNAALYASSYKVYRVVDGNKVLVSTVTGTSTTYAKMQAGTYNYVVYAVSNRFGESPNGSPIEVNVAEHTMEAPNNLVYTVTNGNDITLKWDAVTYAASYNVYEISGDQRTLKKTVTTTSASFVNMPAGDYKYEVRSLSMRFGESPEGAQIAYAVVLPVMQAPGNLTFSVANGNDLTLKWEATTYATSYNVYQVIDGERSLKRTVSTLAAAFTNMPAGDYLYEVRSVSTRFGESPEGAQIAFAVVYPIMQAPGNLTQSIANGNDFTIRWSAVTYATAYKVYQVVDGLRVLKATVTSTSASFPNMPQGDYTYEVNSFSSRFGESPVAGKIDFLLKWPVLQAPQLKGTVFNANNITFTWQSAAWANEYRVYEVTAGNRQLVYKGTALTSKVYNLSEETHSYEMTIYSNRFGESAPSPVYAETIVYPTMQAPEATLTLTSSTSARIYWNFVTYANGYNIYELVNGQPVEIARNINNLSYTISNLSYADHQYYVTSYSNSFGESAASNIVLAKLIVDTEAPVTKANAPASWSNQDVVVTLSATDNETGVVQTYYSLNGSAYVPGNSFTVSQEGITKVSYYSVDKVGNQETPTTIDVKIDRTAPVTTASAPVGWSKEEVTVSLTAEDSGSGVAKTYYSVNDGEYVEGTTVKLSQEGVSKVSFYSVDAAGNAEAAQSIDVSIDRTAPVTTASAPTGWSKEEVTVSLTAEDSGSGVAKTYYSVNGGEYVEGTTVKLSQEGVSKVSFYSVDAAGNAEAAQFIDVSIDRTPPVTTASAPAGWSKDEVTVSLTAEDSGSGVAKTYYSVNGGEYVEGTTVKLSQEGVSKVSFYSVDAAGNAEAAQDVSVQIDKTAPLIDMVVEPEYGLGSVVPLNFTATDSLSGIINSVMTVKYPNSASAVTKESGESISLNVPGTYTVEVTATNGAGLSTKIVKQFSVYIPATITVTPTVIKGNNGVFTVRVDLPSGYSTAGFNLDSVRLNGVKALTSNNGYYNQAKNGQFKFERSDFAWSGSEAVLHFTGLVNGNEVSGQTTVKLQK</sequence>
<feature type="signal peptide" evidence="1">
    <location>
        <begin position="1"/>
        <end position="28"/>
    </location>
</feature>
<evidence type="ECO:0000259" key="2">
    <source>
        <dbReference type="PROSITE" id="PS50853"/>
    </source>
</evidence>
<dbReference type="SUPFAM" id="SSF49265">
    <property type="entry name" value="Fibronectin type III"/>
    <property type="match status" value="6"/>
</dbReference>
<keyword evidence="1" id="KW-0732">Signal</keyword>
<evidence type="ECO:0000313" key="3">
    <source>
        <dbReference type="EMBL" id="MFC0211829.1"/>
    </source>
</evidence>
<name>A0ABV6DGQ3_9BACL</name>
<feature type="chain" id="PRO_5045887367" evidence="1">
    <location>
        <begin position="29"/>
        <end position="1795"/>
    </location>
</feature>
<dbReference type="InterPro" id="IPR058094">
    <property type="entry name" value="Ig-like_OmpL47-like"/>
</dbReference>
<dbReference type="InterPro" id="IPR003961">
    <property type="entry name" value="FN3_dom"/>
</dbReference>
<dbReference type="Gene3D" id="2.60.40.10">
    <property type="entry name" value="Immunoglobulins"/>
    <property type="match status" value="13"/>
</dbReference>
<protein>
    <submittedName>
        <fullName evidence="3">OmpL47-type beta-barrel domain-containing protein</fullName>
    </submittedName>
</protein>
<gene>
    <name evidence="3" type="ORF">ACFFK0_05055</name>
</gene>
<dbReference type="Pfam" id="PF00041">
    <property type="entry name" value="fn3"/>
    <property type="match status" value="1"/>
</dbReference>
<evidence type="ECO:0000256" key="1">
    <source>
        <dbReference type="SAM" id="SignalP"/>
    </source>
</evidence>
<dbReference type="InterPro" id="IPR013783">
    <property type="entry name" value="Ig-like_fold"/>
</dbReference>
<dbReference type="InterPro" id="IPR036116">
    <property type="entry name" value="FN3_sf"/>
</dbReference>
<organism evidence="3 4">
    <name type="scientific">Paenibacillus chartarius</name>
    <dbReference type="NCBI Taxonomy" id="747481"/>
    <lineage>
        <taxon>Bacteria</taxon>
        <taxon>Bacillati</taxon>
        <taxon>Bacillota</taxon>
        <taxon>Bacilli</taxon>
        <taxon>Bacillales</taxon>
        <taxon>Paenibacillaceae</taxon>
        <taxon>Paenibacillus</taxon>
    </lineage>
</organism>
<accession>A0ABV6DGQ3</accession>
<dbReference type="Gene3D" id="3.30.1920.20">
    <property type="match status" value="4"/>
</dbReference>
<dbReference type="SMART" id="SM00060">
    <property type="entry name" value="FN3"/>
    <property type="match status" value="15"/>
</dbReference>
<dbReference type="Proteomes" id="UP001589776">
    <property type="component" value="Unassembled WGS sequence"/>
</dbReference>
<dbReference type="RefSeq" id="WP_377468834.1">
    <property type="nucleotide sequence ID" value="NZ_JBHLWN010000022.1"/>
</dbReference>
<dbReference type="PROSITE" id="PS50853">
    <property type="entry name" value="FN3"/>
    <property type="match status" value="1"/>
</dbReference>